<keyword evidence="2" id="KW-1185">Reference proteome</keyword>
<dbReference type="EMBL" id="SPLM01000112">
    <property type="protein sequence ID" value="TMW58224.1"/>
    <property type="molecule type" value="Genomic_DNA"/>
</dbReference>
<accession>A0A8K1C7S1</accession>
<dbReference type="OrthoDB" id="110859at2759"/>
<protein>
    <submittedName>
        <fullName evidence="1">Uncharacterized protein</fullName>
    </submittedName>
</protein>
<name>A0A8K1C7S1_PYTOL</name>
<sequence>MSPDFYKCLMSVASGMHDERLERVAFEGYFHSLVRRRQVIKLHLFEYLNKKLTNLSIEEKTPQSLGCLTWTELPVVVTEGENVDEGVYVMTEWAKNPSKMDYWIPNTSLFETVDAVAKWKEDGQVQFALLQLTKGETHKCDGDVITKLTKPFLDHGHSIRYIAIVPTEEIQKNLSPVVVKGVHADMLRVAYLEDSP</sequence>
<evidence type="ECO:0000313" key="2">
    <source>
        <dbReference type="Proteomes" id="UP000794436"/>
    </source>
</evidence>
<dbReference type="Proteomes" id="UP000794436">
    <property type="component" value="Unassembled WGS sequence"/>
</dbReference>
<gene>
    <name evidence="1" type="ORF">Poli38472_011812</name>
</gene>
<organism evidence="1 2">
    <name type="scientific">Pythium oligandrum</name>
    <name type="common">Mycoparasitic fungus</name>
    <dbReference type="NCBI Taxonomy" id="41045"/>
    <lineage>
        <taxon>Eukaryota</taxon>
        <taxon>Sar</taxon>
        <taxon>Stramenopiles</taxon>
        <taxon>Oomycota</taxon>
        <taxon>Peronosporomycetes</taxon>
        <taxon>Pythiales</taxon>
        <taxon>Pythiaceae</taxon>
        <taxon>Pythium</taxon>
    </lineage>
</organism>
<reference evidence="1" key="1">
    <citation type="submission" date="2019-03" db="EMBL/GenBank/DDBJ databases">
        <title>Long read genome sequence of the mycoparasitic Pythium oligandrum ATCC 38472 isolated from sugarbeet rhizosphere.</title>
        <authorList>
            <person name="Gaulin E."/>
        </authorList>
    </citation>
    <scope>NUCLEOTIDE SEQUENCE</scope>
    <source>
        <strain evidence="1">ATCC 38472_TT</strain>
    </source>
</reference>
<proteinExistence type="predicted"/>
<dbReference type="AlphaFoldDB" id="A0A8K1C7S1"/>
<evidence type="ECO:0000313" key="1">
    <source>
        <dbReference type="EMBL" id="TMW58224.1"/>
    </source>
</evidence>
<comment type="caution">
    <text evidence="1">The sequence shown here is derived from an EMBL/GenBank/DDBJ whole genome shotgun (WGS) entry which is preliminary data.</text>
</comment>